<reference evidence="1 2" key="1">
    <citation type="journal article" date="2013" name="Genome Announc.">
        <title>Draft Genome Sequence for Ralstonia sp. Strain OR214, a Bacterium with Potential for Bioremediation.</title>
        <authorList>
            <person name="Utturkar S.M."/>
            <person name="Bollmann A."/>
            <person name="Brzoska R.M."/>
            <person name="Klingeman D.M."/>
            <person name="Epstein S.E."/>
            <person name="Palumbo A.V."/>
            <person name="Brown S.D."/>
        </authorList>
    </citation>
    <scope>NUCLEOTIDE SEQUENCE [LARGE SCALE GENOMIC DNA]</scope>
    <source>
        <strain evidence="1 2">OR214</strain>
    </source>
</reference>
<dbReference type="RefSeq" id="WP_004626019.1">
    <property type="nucleotide sequence ID" value="NZ_APMQ01000001.1"/>
</dbReference>
<comment type="caution">
    <text evidence="1">The sequence shown here is derived from an EMBL/GenBank/DDBJ whole genome shotgun (WGS) entry which is preliminary data.</text>
</comment>
<sequence length="77" mass="8544" precursor="true">MKAKPLNTASIAPNLFCNSCGWPIIHACCNDEMSNEPWGTDYWGYCSNKGCVNHDGQAWDQDGLDFAFSPEAQRDAE</sequence>
<accession>R0EE61</accession>
<dbReference type="Pfam" id="PF23895">
    <property type="entry name" value="Phage_zn_bind"/>
    <property type="match status" value="1"/>
</dbReference>
<proteinExistence type="predicted"/>
<dbReference type="InterPro" id="IPR056999">
    <property type="entry name" value="Phage_zn_bind"/>
</dbReference>
<organism evidence="1 2">
    <name type="scientific">Ralstonia pickettii OR214</name>
    <dbReference type="NCBI Taxonomy" id="1264675"/>
    <lineage>
        <taxon>Bacteria</taxon>
        <taxon>Pseudomonadati</taxon>
        <taxon>Pseudomonadota</taxon>
        <taxon>Betaproteobacteria</taxon>
        <taxon>Burkholderiales</taxon>
        <taxon>Burkholderiaceae</taxon>
        <taxon>Ralstonia</taxon>
    </lineage>
</organism>
<dbReference type="EMBL" id="APMQ01000001">
    <property type="protein sequence ID" value="ENZ79612.1"/>
    <property type="molecule type" value="Genomic_DNA"/>
</dbReference>
<evidence type="ECO:0000313" key="2">
    <source>
        <dbReference type="Proteomes" id="UP000013280"/>
    </source>
</evidence>
<dbReference type="AlphaFoldDB" id="R0EE61"/>
<name>R0EE61_RALPI</name>
<dbReference type="Proteomes" id="UP000013280">
    <property type="component" value="Unassembled WGS sequence"/>
</dbReference>
<evidence type="ECO:0000313" key="1">
    <source>
        <dbReference type="EMBL" id="ENZ79612.1"/>
    </source>
</evidence>
<gene>
    <name evidence="1" type="ORF">OR214_00028</name>
</gene>
<protein>
    <submittedName>
        <fullName evidence="1">Uncharacterized protein</fullName>
    </submittedName>
</protein>